<proteinExistence type="predicted"/>
<sequence>MTSLERINYVVFNNIEFGHLEVDASTPLKELLNERAFGLHDVEYRIPLIQSSIVSICSYLEQPRAVQVQPKDNLFDRAIASEMELLSLDRIIEDAVDTVSPDILHVVVAVPRFGPTALPLLARNKALNEVLKLDILPLALDHRGLTDTGFCYTSSARTKGIMVVRKSCRTLLHRTFKLRLLESPQGVIVTGQPGIGKTTWLWFMLVSIIACRRPVLFHTSNTGTQPFHDGQIYRISENPHPFLQNTITYALIDVDLNLGPPPGYLVPENEDTFPIQASSPNKEKYDRWTKQRNPGVWGMPLWENEELLRVVLAYDSDALRTIYLKVFPGLERLNEYSQSLDPIQRFDRMLQSLLTEKHGPIPRDVYNALFQPKGPEYNPNVSLEGVSLTDLLGTMKSVGTMNPTWARSSPSHKLISIGVKARDTPYDLFGVQLRSPMTHQRIVERTANLKQDEAKRLASIYQRHAKSIPPARWIFEGLVHRALSGVYSGTKLYDVFQ</sequence>
<dbReference type="EMBL" id="ML208273">
    <property type="protein sequence ID" value="TFK73737.1"/>
    <property type="molecule type" value="Genomic_DNA"/>
</dbReference>
<organism evidence="1 2">
    <name type="scientific">Pluteus cervinus</name>
    <dbReference type="NCBI Taxonomy" id="181527"/>
    <lineage>
        <taxon>Eukaryota</taxon>
        <taxon>Fungi</taxon>
        <taxon>Dikarya</taxon>
        <taxon>Basidiomycota</taxon>
        <taxon>Agaricomycotina</taxon>
        <taxon>Agaricomycetes</taxon>
        <taxon>Agaricomycetidae</taxon>
        <taxon>Agaricales</taxon>
        <taxon>Pluteineae</taxon>
        <taxon>Pluteaceae</taxon>
        <taxon>Pluteus</taxon>
    </lineage>
</organism>
<dbReference type="Proteomes" id="UP000308600">
    <property type="component" value="Unassembled WGS sequence"/>
</dbReference>
<evidence type="ECO:0000313" key="1">
    <source>
        <dbReference type="EMBL" id="TFK73737.1"/>
    </source>
</evidence>
<accession>A0ACD3B7R6</accession>
<reference evidence="1 2" key="1">
    <citation type="journal article" date="2019" name="Nat. Ecol. Evol.">
        <title>Megaphylogeny resolves global patterns of mushroom evolution.</title>
        <authorList>
            <person name="Varga T."/>
            <person name="Krizsan K."/>
            <person name="Foldi C."/>
            <person name="Dima B."/>
            <person name="Sanchez-Garcia M."/>
            <person name="Sanchez-Ramirez S."/>
            <person name="Szollosi G.J."/>
            <person name="Szarkandi J.G."/>
            <person name="Papp V."/>
            <person name="Albert L."/>
            <person name="Andreopoulos W."/>
            <person name="Angelini C."/>
            <person name="Antonin V."/>
            <person name="Barry K.W."/>
            <person name="Bougher N.L."/>
            <person name="Buchanan P."/>
            <person name="Buyck B."/>
            <person name="Bense V."/>
            <person name="Catcheside P."/>
            <person name="Chovatia M."/>
            <person name="Cooper J."/>
            <person name="Damon W."/>
            <person name="Desjardin D."/>
            <person name="Finy P."/>
            <person name="Geml J."/>
            <person name="Haridas S."/>
            <person name="Hughes K."/>
            <person name="Justo A."/>
            <person name="Karasinski D."/>
            <person name="Kautmanova I."/>
            <person name="Kiss B."/>
            <person name="Kocsube S."/>
            <person name="Kotiranta H."/>
            <person name="LaButti K.M."/>
            <person name="Lechner B.E."/>
            <person name="Liimatainen K."/>
            <person name="Lipzen A."/>
            <person name="Lukacs Z."/>
            <person name="Mihaltcheva S."/>
            <person name="Morgado L.N."/>
            <person name="Niskanen T."/>
            <person name="Noordeloos M.E."/>
            <person name="Ohm R.A."/>
            <person name="Ortiz-Santana B."/>
            <person name="Ovrebo C."/>
            <person name="Racz N."/>
            <person name="Riley R."/>
            <person name="Savchenko A."/>
            <person name="Shiryaev A."/>
            <person name="Soop K."/>
            <person name="Spirin V."/>
            <person name="Szebenyi C."/>
            <person name="Tomsovsky M."/>
            <person name="Tulloss R.E."/>
            <person name="Uehling J."/>
            <person name="Grigoriev I.V."/>
            <person name="Vagvolgyi C."/>
            <person name="Papp T."/>
            <person name="Martin F.M."/>
            <person name="Miettinen O."/>
            <person name="Hibbett D.S."/>
            <person name="Nagy L.G."/>
        </authorList>
    </citation>
    <scope>NUCLEOTIDE SEQUENCE [LARGE SCALE GENOMIC DNA]</scope>
    <source>
        <strain evidence="1 2">NL-1719</strain>
    </source>
</reference>
<keyword evidence="2" id="KW-1185">Reference proteome</keyword>
<protein>
    <submittedName>
        <fullName evidence="1">Uncharacterized protein</fullName>
    </submittedName>
</protein>
<gene>
    <name evidence="1" type="ORF">BDN72DRAFT_893700</name>
</gene>
<evidence type="ECO:0000313" key="2">
    <source>
        <dbReference type="Proteomes" id="UP000308600"/>
    </source>
</evidence>
<name>A0ACD3B7R6_9AGAR</name>